<evidence type="ECO:0000256" key="1">
    <source>
        <dbReference type="SAM" id="MobiDB-lite"/>
    </source>
</evidence>
<feature type="signal peptide" evidence="2">
    <location>
        <begin position="1"/>
        <end position="20"/>
    </location>
</feature>
<evidence type="ECO:0000313" key="3">
    <source>
        <dbReference type="EMBL" id="HJD40324.1"/>
    </source>
</evidence>
<name>A0A9D2U5T9_9FIRM</name>
<accession>A0A9D2U5T9</accession>
<dbReference type="PROSITE" id="PS51257">
    <property type="entry name" value="PROKAR_LIPOPROTEIN"/>
    <property type="match status" value="1"/>
</dbReference>
<dbReference type="AlphaFoldDB" id="A0A9D2U5T9"/>
<dbReference type="Proteomes" id="UP000823850">
    <property type="component" value="Unassembled WGS sequence"/>
</dbReference>
<evidence type="ECO:0000256" key="2">
    <source>
        <dbReference type="SAM" id="SignalP"/>
    </source>
</evidence>
<sequence length="167" mass="18298">MNKMWVLLLPAAILSLGLSGCGPKTENVGAENVEAVVENLFEDLEESDYEELTGKEGEGTPASTELPDWVQDRFQGYMTEGGYETLTGTAFYEISVKAFENHKSMDLENLEVQEKEGDYEIKGDLTIAAEGEETSIEIQGSAQTDQKGLVSYLDLSNISEIAETLQS</sequence>
<dbReference type="EMBL" id="DWUX01000179">
    <property type="protein sequence ID" value="HJD40324.1"/>
    <property type="molecule type" value="Genomic_DNA"/>
</dbReference>
<comment type="caution">
    <text evidence="3">The sequence shown here is derived from an EMBL/GenBank/DDBJ whole genome shotgun (WGS) entry which is preliminary data.</text>
</comment>
<evidence type="ECO:0000313" key="4">
    <source>
        <dbReference type="Proteomes" id="UP000823850"/>
    </source>
</evidence>
<feature type="region of interest" description="Disordered" evidence="1">
    <location>
        <begin position="47"/>
        <end position="66"/>
    </location>
</feature>
<gene>
    <name evidence="3" type="ORF">H9913_09880</name>
</gene>
<reference evidence="3" key="2">
    <citation type="submission" date="2021-04" db="EMBL/GenBank/DDBJ databases">
        <authorList>
            <person name="Gilroy R."/>
        </authorList>
    </citation>
    <scope>NUCLEOTIDE SEQUENCE</scope>
    <source>
        <strain evidence="3">ChiW19-6364</strain>
    </source>
</reference>
<organism evidence="3 4">
    <name type="scientific">Candidatus Blautia stercoripullorum</name>
    <dbReference type="NCBI Taxonomy" id="2838502"/>
    <lineage>
        <taxon>Bacteria</taxon>
        <taxon>Bacillati</taxon>
        <taxon>Bacillota</taxon>
        <taxon>Clostridia</taxon>
        <taxon>Lachnospirales</taxon>
        <taxon>Lachnospiraceae</taxon>
        <taxon>Blautia</taxon>
    </lineage>
</organism>
<protein>
    <submittedName>
        <fullName evidence="3">Uncharacterized protein</fullName>
    </submittedName>
</protein>
<feature type="chain" id="PRO_5038527174" evidence="2">
    <location>
        <begin position="21"/>
        <end position="167"/>
    </location>
</feature>
<reference evidence="3" key="1">
    <citation type="journal article" date="2021" name="PeerJ">
        <title>Extensive microbial diversity within the chicken gut microbiome revealed by metagenomics and culture.</title>
        <authorList>
            <person name="Gilroy R."/>
            <person name="Ravi A."/>
            <person name="Getino M."/>
            <person name="Pursley I."/>
            <person name="Horton D.L."/>
            <person name="Alikhan N.F."/>
            <person name="Baker D."/>
            <person name="Gharbi K."/>
            <person name="Hall N."/>
            <person name="Watson M."/>
            <person name="Adriaenssens E.M."/>
            <person name="Foster-Nyarko E."/>
            <person name="Jarju S."/>
            <person name="Secka A."/>
            <person name="Antonio M."/>
            <person name="Oren A."/>
            <person name="Chaudhuri R.R."/>
            <person name="La Ragione R."/>
            <person name="Hildebrand F."/>
            <person name="Pallen M.J."/>
        </authorList>
    </citation>
    <scope>NUCLEOTIDE SEQUENCE</scope>
    <source>
        <strain evidence="3">ChiW19-6364</strain>
    </source>
</reference>
<keyword evidence="2" id="KW-0732">Signal</keyword>
<proteinExistence type="predicted"/>